<keyword evidence="1" id="KW-1133">Transmembrane helix</keyword>
<keyword evidence="4" id="KW-1185">Reference proteome</keyword>
<evidence type="ECO:0000313" key="4">
    <source>
        <dbReference type="Proteomes" id="UP000282926"/>
    </source>
</evidence>
<proteinExistence type="predicted"/>
<evidence type="ECO:0000256" key="2">
    <source>
        <dbReference type="SAM" id="SignalP"/>
    </source>
</evidence>
<dbReference type="EMBL" id="SADD01000007">
    <property type="protein sequence ID" value="RVU43154.1"/>
    <property type="molecule type" value="Genomic_DNA"/>
</dbReference>
<organism evidence="3 4">
    <name type="scientific">Lujinxingia sediminis</name>
    <dbReference type="NCBI Taxonomy" id="2480984"/>
    <lineage>
        <taxon>Bacteria</taxon>
        <taxon>Deltaproteobacteria</taxon>
        <taxon>Bradymonadales</taxon>
        <taxon>Lujinxingiaceae</taxon>
        <taxon>Lujinxingia</taxon>
    </lineage>
</organism>
<name>A0ABY0CRG2_9DELT</name>
<keyword evidence="2" id="KW-0732">Signal</keyword>
<comment type="caution">
    <text evidence="3">The sequence shown here is derived from an EMBL/GenBank/DDBJ whole genome shotgun (WGS) entry which is preliminary data.</text>
</comment>
<evidence type="ECO:0000313" key="3">
    <source>
        <dbReference type="EMBL" id="RVU43154.1"/>
    </source>
</evidence>
<accession>A0ABY0CRG2</accession>
<evidence type="ECO:0000256" key="1">
    <source>
        <dbReference type="SAM" id="Phobius"/>
    </source>
</evidence>
<feature type="transmembrane region" description="Helical" evidence="1">
    <location>
        <begin position="205"/>
        <end position="223"/>
    </location>
</feature>
<dbReference type="RefSeq" id="WP_127780553.1">
    <property type="nucleotide sequence ID" value="NZ_SADD01000007.1"/>
</dbReference>
<reference evidence="3 4" key="1">
    <citation type="submission" date="2019-01" db="EMBL/GenBank/DDBJ databases">
        <title>Lujinxingia litoralis gen. nov., sp. nov. and Lujinxingia sediminis gen. nov., sp. nov., new members in the order Bradymonadales, isolated from coastal sediment.</title>
        <authorList>
            <person name="Li C.-M."/>
        </authorList>
    </citation>
    <scope>NUCLEOTIDE SEQUENCE [LARGE SCALE GENOMIC DNA]</scope>
    <source>
        <strain evidence="3 4">SEH01</strain>
    </source>
</reference>
<dbReference type="Proteomes" id="UP000282926">
    <property type="component" value="Unassembled WGS sequence"/>
</dbReference>
<feature type="chain" id="PRO_5045424217" evidence="2">
    <location>
        <begin position="27"/>
        <end position="228"/>
    </location>
</feature>
<feature type="signal peptide" evidence="2">
    <location>
        <begin position="1"/>
        <end position="26"/>
    </location>
</feature>
<keyword evidence="1" id="KW-0812">Transmembrane</keyword>
<gene>
    <name evidence="3" type="ORF">EA187_13150</name>
</gene>
<keyword evidence="1" id="KW-0472">Membrane</keyword>
<protein>
    <submittedName>
        <fullName evidence="3">Uncharacterized protein</fullName>
    </submittedName>
</protein>
<sequence>MKRWASMYAVGAMVAGFLLGMPLAFAHQSDESTHLVEIHAESGLVEQLVSISAGDLGHHMGWVGHDEELQRSRLEEGAEELESYMVRRLRVWADEAPCKLESSRFVNLMGQDARVHLHVGSRCEPGARAITLENRVMMEGPGGYRHMGRAQAGDRVWPMVFDVSFPTYVVNLPLEEGAAVESVDGALDDAKTGGDDASDEGGVAGWLKALFVLALIVAGRTWVKRTTR</sequence>